<dbReference type="InterPro" id="IPR026960">
    <property type="entry name" value="RVT-Znf"/>
</dbReference>
<dbReference type="SUPFAM" id="SSF56219">
    <property type="entry name" value="DNase I-like"/>
    <property type="match status" value="1"/>
</dbReference>
<dbReference type="InterPro" id="IPR036691">
    <property type="entry name" value="Endo/exonu/phosph_ase_sf"/>
</dbReference>
<dbReference type="CDD" id="cd01650">
    <property type="entry name" value="RT_nLTR_like"/>
    <property type="match status" value="1"/>
</dbReference>
<dbReference type="InterPro" id="IPR005135">
    <property type="entry name" value="Endo/exonuclease/phosphatase"/>
</dbReference>
<feature type="domain" description="Reverse transcriptase" evidence="1">
    <location>
        <begin position="367"/>
        <end position="626"/>
    </location>
</feature>
<dbReference type="EMBL" id="JACGWJ010000012">
    <property type="protein sequence ID" value="KAL0384510.1"/>
    <property type="molecule type" value="Genomic_DNA"/>
</dbReference>
<name>A0AAW2RXE1_SESRA</name>
<dbReference type="GO" id="GO:0003824">
    <property type="term" value="F:catalytic activity"/>
    <property type="evidence" value="ECO:0007669"/>
    <property type="project" value="InterPro"/>
</dbReference>
<dbReference type="PROSITE" id="PS50878">
    <property type="entry name" value="RT_POL"/>
    <property type="match status" value="1"/>
</dbReference>
<dbReference type="InterPro" id="IPR043502">
    <property type="entry name" value="DNA/RNA_pol_sf"/>
</dbReference>
<dbReference type="Pfam" id="PF13966">
    <property type="entry name" value="zf-RVT"/>
    <property type="match status" value="1"/>
</dbReference>
<gene>
    <name evidence="2" type="ORF">Sradi_2845300</name>
</gene>
<accession>A0AAW2RXE1</accession>
<evidence type="ECO:0000313" key="2">
    <source>
        <dbReference type="EMBL" id="KAL0384510.1"/>
    </source>
</evidence>
<reference evidence="2" key="1">
    <citation type="submission" date="2020-06" db="EMBL/GenBank/DDBJ databases">
        <authorList>
            <person name="Li T."/>
            <person name="Hu X."/>
            <person name="Zhang T."/>
            <person name="Song X."/>
            <person name="Zhang H."/>
            <person name="Dai N."/>
            <person name="Sheng W."/>
            <person name="Hou X."/>
            <person name="Wei L."/>
        </authorList>
    </citation>
    <scope>NUCLEOTIDE SEQUENCE</scope>
    <source>
        <strain evidence="2">G02</strain>
        <tissue evidence="2">Leaf</tissue>
    </source>
</reference>
<sequence length="946" mass="108020">MWEKLLELGQPMNMPWLILGDFNCVKSPTEKQLGVTPTWYELKDFADCCLSLGLNDAPTTGCYFTWYSNSESNPVWSKLDRVLFNNEWLEAGLHCNAHFNPPGCLSDHSPGIVSILDPPVSHPKPFRFFNMWADHQDFMATVENGWNLNVDGTAQFCLCRKLKALKGHLKAFNNLHFSHISVRAKDADLALQDAQIQLESDPENATIRDSVRELRKKAVFLAEAERHFYYQKAKLHFLKMGDRNTKFFHDIVKRNAAKSSILAITKTNGTTITSPMEIGQEFVSYFTSLLGTEVQTHPVDNAVFNWGPKLSSELALELCKVVTPDEVKQAIFHISDNKAPGPDGYSACFFKRAWHIVGDQVCTAVLDFFRSGRLLRQLNHSIIALVPKSDHCPMVADYRPISCCNVIYKAITKIIADRLAPALEHLTDRCQAAFVGGRSITDNIFLAQEMVRQYTRKRISPRCTINVDLRKAFDSVSWTFLSQVLHGYGFPPIFIAWIMECVSTPSFSVALNGSLHGFFAGKKGLRQGDPMSPGLFILCMEYFSRLIKRKTTDSDFNFHPKCEKLKITHLLFADDLMMFSRGDLPSVHILMECLQEFREVSGLSVNASKSSIFTAGIENNMLRDILARTEFTRGKCQSGISASPRGTEAVAVVEKIHRLCRNFLWNSKRAPVAWKDICHPQNEGGLGIRHTQTWNVALLARVLWNIHRKADTLWVQWVDAVYLKGGLVWDWQPKKGDSPLLQRLAEIRNRIIYAFGTTEAAIQHMARWSSNKGLDTSQAYEYFRPKRAKQPWQTVIWKGFIPPKYSFILWLGLRGRLSTRDRLMFLQEDSSCSLCINMQETAKHLFFECPFSNFVWTNIRQWLGINRRMSTLLSAVKWLIKEKTRSSVQNKARLIALACTVYSLWRHRNEVIFEGKTPCPDGLVISIRITVYRMLLTLFPHELITY</sequence>
<organism evidence="2">
    <name type="scientific">Sesamum radiatum</name>
    <name type="common">Black benniseed</name>
    <dbReference type="NCBI Taxonomy" id="300843"/>
    <lineage>
        <taxon>Eukaryota</taxon>
        <taxon>Viridiplantae</taxon>
        <taxon>Streptophyta</taxon>
        <taxon>Embryophyta</taxon>
        <taxon>Tracheophyta</taxon>
        <taxon>Spermatophyta</taxon>
        <taxon>Magnoliopsida</taxon>
        <taxon>eudicotyledons</taxon>
        <taxon>Gunneridae</taxon>
        <taxon>Pentapetalae</taxon>
        <taxon>asterids</taxon>
        <taxon>lamiids</taxon>
        <taxon>Lamiales</taxon>
        <taxon>Pedaliaceae</taxon>
        <taxon>Sesamum</taxon>
    </lineage>
</organism>
<dbReference type="PANTHER" id="PTHR33116:SF80">
    <property type="entry name" value="REVERSE TRANSCRIPTASE ZINC-BINDING DOMAIN-CONTAINING PROTEIN"/>
    <property type="match status" value="1"/>
</dbReference>
<dbReference type="SUPFAM" id="SSF56672">
    <property type="entry name" value="DNA/RNA polymerases"/>
    <property type="match status" value="1"/>
</dbReference>
<evidence type="ECO:0000259" key="1">
    <source>
        <dbReference type="PROSITE" id="PS50878"/>
    </source>
</evidence>
<dbReference type="InterPro" id="IPR000477">
    <property type="entry name" value="RT_dom"/>
</dbReference>
<protein>
    <submittedName>
        <fullName evidence="2">Retrovirus-related Pol polyprotein from type-2 retrotransposable element R2DM</fullName>
    </submittedName>
</protein>
<dbReference type="PANTHER" id="PTHR33116">
    <property type="entry name" value="REVERSE TRANSCRIPTASE ZINC-BINDING DOMAIN-CONTAINING PROTEIN-RELATED-RELATED"/>
    <property type="match status" value="1"/>
</dbReference>
<proteinExistence type="predicted"/>
<dbReference type="Pfam" id="PF03372">
    <property type="entry name" value="Exo_endo_phos"/>
    <property type="match status" value="1"/>
</dbReference>
<dbReference type="Pfam" id="PF00078">
    <property type="entry name" value="RVT_1"/>
    <property type="match status" value="1"/>
</dbReference>
<comment type="caution">
    <text evidence="2">The sequence shown here is derived from an EMBL/GenBank/DDBJ whole genome shotgun (WGS) entry which is preliminary data.</text>
</comment>
<dbReference type="Gene3D" id="3.60.10.10">
    <property type="entry name" value="Endonuclease/exonuclease/phosphatase"/>
    <property type="match status" value="1"/>
</dbReference>
<dbReference type="AlphaFoldDB" id="A0AAW2RXE1"/>
<reference evidence="2" key="2">
    <citation type="journal article" date="2024" name="Plant">
        <title>Genomic evolution and insights into agronomic trait innovations of Sesamum species.</title>
        <authorList>
            <person name="Miao H."/>
            <person name="Wang L."/>
            <person name="Qu L."/>
            <person name="Liu H."/>
            <person name="Sun Y."/>
            <person name="Le M."/>
            <person name="Wang Q."/>
            <person name="Wei S."/>
            <person name="Zheng Y."/>
            <person name="Lin W."/>
            <person name="Duan Y."/>
            <person name="Cao H."/>
            <person name="Xiong S."/>
            <person name="Wang X."/>
            <person name="Wei L."/>
            <person name="Li C."/>
            <person name="Ma Q."/>
            <person name="Ju M."/>
            <person name="Zhao R."/>
            <person name="Li G."/>
            <person name="Mu C."/>
            <person name="Tian Q."/>
            <person name="Mei H."/>
            <person name="Zhang T."/>
            <person name="Gao T."/>
            <person name="Zhang H."/>
        </authorList>
    </citation>
    <scope>NUCLEOTIDE SEQUENCE</scope>
    <source>
        <strain evidence="2">G02</strain>
    </source>
</reference>